<accession>A0AAE0KZC0</accession>
<keyword evidence="3" id="KW-1185">Reference proteome</keyword>
<gene>
    <name evidence="2" type="ORF">CYMTET_25292</name>
</gene>
<sequence>VRVARPQNFGCKLQRRIEAVTDQHSFEGAARVEPGSSSSAPLNGSAAWEDCGFVTKFNTCNPRTLIFSRALAPLPCGALTAGSAFLELVDGSQVVQQKCQDAGPAVRAMLPNAAIGGNRSITSFFQACGTATNQASFTNRHASGEQRAGQVKTTVKKRGSISSFFKPSQMTSQDQDSFNGTDHESVEVSAIKRSRVGL</sequence>
<dbReference type="EMBL" id="LGRX02013463">
    <property type="protein sequence ID" value="KAK3266059.1"/>
    <property type="molecule type" value="Genomic_DNA"/>
</dbReference>
<feature type="region of interest" description="Disordered" evidence="1">
    <location>
        <begin position="162"/>
        <end position="186"/>
    </location>
</feature>
<comment type="caution">
    <text evidence="2">The sequence shown here is derived from an EMBL/GenBank/DDBJ whole genome shotgun (WGS) entry which is preliminary data.</text>
</comment>
<evidence type="ECO:0000313" key="3">
    <source>
        <dbReference type="Proteomes" id="UP001190700"/>
    </source>
</evidence>
<reference evidence="2 3" key="1">
    <citation type="journal article" date="2015" name="Genome Biol. Evol.">
        <title>Comparative Genomics of a Bacterivorous Green Alga Reveals Evolutionary Causalities and Consequences of Phago-Mixotrophic Mode of Nutrition.</title>
        <authorList>
            <person name="Burns J.A."/>
            <person name="Paasch A."/>
            <person name="Narechania A."/>
            <person name="Kim E."/>
        </authorList>
    </citation>
    <scope>NUCLEOTIDE SEQUENCE [LARGE SCALE GENOMIC DNA]</scope>
    <source>
        <strain evidence="2 3">PLY_AMNH</strain>
    </source>
</reference>
<organism evidence="2 3">
    <name type="scientific">Cymbomonas tetramitiformis</name>
    <dbReference type="NCBI Taxonomy" id="36881"/>
    <lineage>
        <taxon>Eukaryota</taxon>
        <taxon>Viridiplantae</taxon>
        <taxon>Chlorophyta</taxon>
        <taxon>Pyramimonadophyceae</taxon>
        <taxon>Pyramimonadales</taxon>
        <taxon>Pyramimonadaceae</taxon>
        <taxon>Cymbomonas</taxon>
    </lineage>
</organism>
<dbReference type="Proteomes" id="UP001190700">
    <property type="component" value="Unassembled WGS sequence"/>
</dbReference>
<proteinExistence type="predicted"/>
<name>A0AAE0KZC0_9CHLO</name>
<evidence type="ECO:0000313" key="2">
    <source>
        <dbReference type="EMBL" id="KAK3266059.1"/>
    </source>
</evidence>
<protein>
    <submittedName>
        <fullName evidence="2">Uncharacterized protein</fullName>
    </submittedName>
</protein>
<dbReference type="AlphaFoldDB" id="A0AAE0KZC0"/>
<evidence type="ECO:0000256" key="1">
    <source>
        <dbReference type="SAM" id="MobiDB-lite"/>
    </source>
</evidence>
<feature type="compositionally biased region" description="Polar residues" evidence="1">
    <location>
        <begin position="162"/>
        <end position="180"/>
    </location>
</feature>
<feature type="non-terminal residue" evidence="2">
    <location>
        <position position="1"/>
    </location>
</feature>